<reference evidence="3" key="1">
    <citation type="journal article" date="2021" name="PeerJ">
        <title>Extensive microbial diversity within the chicken gut microbiome revealed by metagenomics and culture.</title>
        <authorList>
            <person name="Gilroy R."/>
            <person name="Ravi A."/>
            <person name="Getino M."/>
            <person name="Pursley I."/>
            <person name="Horton D.L."/>
            <person name="Alikhan N.F."/>
            <person name="Baker D."/>
            <person name="Gharbi K."/>
            <person name="Hall N."/>
            <person name="Watson M."/>
            <person name="Adriaenssens E.M."/>
            <person name="Foster-Nyarko E."/>
            <person name="Jarju S."/>
            <person name="Secka A."/>
            <person name="Antonio M."/>
            <person name="Oren A."/>
            <person name="Chaudhuri R.R."/>
            <person name="La Ragione R."/>
            <person name="Hildebrand F."/>
            <person name="Pallen M.J."/>
        </authorList>
    </citation>
    <scope>NUCLEOTIDE SEQUENCE</scope>
    <source>
        <strain evidence="3">CHK185-1770</strain>
    </source>
</reference>
<dbReference type="AlphaFoldDB" id="A0A9D2MV25"/>
<comment type="caution">
    <text evidence="3">The sequence shown here is derived from an EMBL/GenBank/DDBJ whole genome shotgun (WGS) entry which is preliminary data.</text>
</comment>
<feature type="compositionally biased region" description="Pro residues" evidence="1">
    <location>
        <begin position="161"/>
        <end position="175"/>
    </location>
</feature>
<reference evidence="3" key="2">
    <citation type="submission" date="2021-04" db="EMBL/GenBank/DDBJ databases">
        <authorList>
            <person name="Gilroy R."/>
        </authorList>
    </citation>
    <scope>NUCLEOTIDE SEQUENCE</scope>
    <source>
        <strain evidence="3">CHK185-1770</strain>
    </source>
</reference>
<proteinExistence type="predicted"/>
<feature type="transmembrane region" description="Helical" evidence="2">
    <location>
        <begin position="82"/>
        <end position="107"/>
    </location>
</feature>
<accession>A0A9D2MV25</accession>
<evidence type="ECO:0000256" key="1">
    <source>
        <dbReference type="SAM" id="MobiDB-lite"/>
    </source>
</evidence>
<dbReference type="EMBL" id="DWXG01000044">
    <property type="protein sequence ID" value="HJB98052.1"/>
    <property type="molecule type" value="Genomic_DNA"/>
</dbReference>
<dbReference type="Proteomes" id="UP000826793">
    <property type="component" value="Unassembled WGS sequence"/>
</dbReference>
<evidence type="ECO:0000313" key="4">
    <source>
        <dbReference type="Proteomes" id="UP000826793"/>
    </source>
</evidence>
<name>A0A9D2MV25_9FIRM</name>
<keyword evidence="2" id="KW-0812">Transmembrane</keyword>
<protein>
    <submittedName>
        <fullName evidence="3">Uncharacterized protein</fullName>
    </submittedName>
</protein>
<feature type="region of interest" description="Disordered" evidence="1">
    <location>
        <begin position="133"/>
        <end position="188"/>
    </location>
</feature>
<feature type="transmembrane region" description="Helical" evidence="2">
    <location>
        <begin position="12"/>
        <end position="38"/>
    </location>
</feature>
<dbReference type="PROSITE" id="PS51257">
    <property type="entry name" value="PROKAR_LIPOPROTEIN"/>
    <property type="match status" value="1"/>
</dbReference>
<feature type="transmembrane region" description="Helical" evidence="2">
    <location>
        <begin position="50"/>
        <end position="70"/>
    </location>
</feature>
<keyword evidence="2" id="KW-0472">Membrane</keyword>
<feature type="compositionally biased region" description="Pro residues" evidence="1">
    <location>
        <begin position="134"/>
        <end position="148"/>
    </location>
</feature>
<feature type="compositionally biased region" description="Polar residues" evidence="1">
    <location>
        <begin position="179"/>
        <end position="188"/>
    </location>
</feature>
<organism evidence="3 4">
    <name type="scientific">Candidatus Acutalibacter pullicola</name>
    <dbReference type="NCBI Taxonomy" id="2838417"/>
    <lineage>
        <taxon>Bacteria</taxon>
        <taxon>Bacillati</taxon>
        <taxon>Bacillota</taxon>
        <taxon>Clostridia</taxon>
        <taxon>Eubacteriales</taxon>
        <taxon>Acutalibacteraceae</taxon>
        <taxon>Acutalibacter</taxon>
    </lineage>
</organism>
<gene>
    <name evidence="3" type="ORF">H9710_05660</name>
</gene>
<keyword evidence="2" id="KW-1133">Transmembrane helix</keyword>
<sequence>MRKGRFGLVLCAYPILAFACVILQQPILCALVFGFALVAERDEWTGRQCLEALGLSVCAGFLRWVLTWAGDVLPDYPYFFSYLSIVSHILAALVYLGAILLSILAILRVVKEREADLPLLSSLALRAYGKQKPRPFPGSYPPPYPPQAPYGTPGGPAAGGPIPPQQPGNVPPSGPSPQNRPTDSTPRP</sequence>
<evidence type="ECO:0000313" key="3">
    <source>
        <dbReference type="EMBL" id="HJB98052.1"/>
    </source>
</evidence>
<evidence type="ECO:0000256" key="2">
    <source>
        <dbReference type="SAM" id="Phobius"/>
    </source>
</evidence>